<gene>
    <name evidence="1" type="ORF">SAMN05216481_10546</name>
</gene>
<name>A0A1H9EC94_9ACTN</name>
<keyword evidence="2" id="KW-1185">Reference proteome</keyword>
<dbReference type="AlphaFoldDB" id="A0A1H9EC94"/>
<accession>A0A1H9EC94</accession>
<dbReference type="RefSeq" id="WP_177213983.1">
    <property type="nucleotide sequence ID" value="NZ_FOET01000005.1"/>
</dbReference>
<evidence type="ECO:0000313" key="1">
    <source>
        <dbReference type="EMBL" id="SEQ23330.1"/>
    </source>
</evidence>
<evidence type="ECO:0000313" key="2">
    <source>
        <dbReference type="Proteomes" id="UP000199055"/>
    </source>
</evidence>
<proteinExistence type="predicted"/>
<organism evidence="1 2">
    <name type="scientific">Streptomyces radiopugnans</name>
    <dbReference type="NCBI Taxonomy" id="403935"/>
    <lineage>
        <taxon>Bacteria</taxon>
        <taxon>Bacillati</taxon>
        <taxon>Actinomycetota</taxon>
        <taxon>Actinomycetes</taxon>
        <taxon>Kitasatosporales</taxon>
        <taxon>Streptomycetaceae</taxon>
        <taxon>Streptomyces</taxon>
    </lineage>
</organism>
<dbReference type="Proteomes" id="UP000199055">
    <property type="component" value="Unassembled WGS sequence"/>
</dbReference>
<reference evidence="2" key="1">
    <citation type="submission" date="2016-10" db="EMBL/GenBank/DDBJ databases">
        <authorList>
            <person name="Varghese N."/>
            <person name="Submissions S."/>
        </authorList>
    </citation>
    <scope>NUCLEOTIDE SEQUENCE [LARGE SCALE GENOMIC DNA]</scope>
    <source>
        <strain evidence="2">CGMCC 4.3519</strain>
    </source>
</reference>
<protein>
    <submittedName>
        <fullName evidence="1">Uncharacterized protein</fullName>
    </submittedName>
</protein>
<sequence>MPVYALALAALEQLVESHLGLAGVFGLVMLTIGYREGNTTCGCIGAVVLTLLVLPAA</sequence>
<dbReference type="EMBL" id="FOET01000005">
    <property type="protein sequence ID" value="SEQ23330.1"/>
    <property type="molecule type" value="Genomic_DNA"/>
</dbReference>